<dbReference type="Proteomes" id="UP000006068">
    <property type="component" value="Segment"/>
</dbReference>
<dbReference type="GeneID" id="64946773"/>
<organism evidence="2 3">
    <name type="scientific">Mycobacterium phage ICleared</name>
    <dbReference type="NCBI Taxonomy" id="1176425"/>
    <lineage>
        <taxon>Viruses</taxon>
        <taxon>Duplodnaviria</taxon>
        <taxon>Heunggongvirae</taxon>
        <taxon>Uroviricota</taxon>
        <taxon>Caudoviricetes</taxon>
        <taxon>Backyardiganvirus</taxon>
        <taxon>Backyardiganvirus icleared</taxon>
    </lineage>
</organism>
<gene>
    <name evidence="2" type="primary">70</name>
    <name evidence="2" type="ORF">ICLEARED_70</name>
</gene>
<feature type="region of interest" description="Disordered" evidence="1">
    <location>
        <begin position="1"/>
        <end position="35"/>
    </location>
</feature>
<evidence type="ECO:0000313" key="3">
    <source>
        <dbReference type="Proteomes" id="UP000006068"/>
    </source>
</evidence>
<sequence length="78" mass="8663">MLRLSLGVPRHHGAGSGDRGPRTRDDRPPGEGEGLTMYVEDMDLDEAIEWEAELSGSDDPQDIMDLEDVRARIEELEG</sequence>
<evidence type="ECO:0000256" key="1">
    <source>
        <dbReference type="SAM" id="MobiDB-lite"/>
    </source>
</evidence>
<dbReference type="EMBL" id="JQ896627">
    <property type="protein sequence ID" value="AFL46675.1"/>
    <property type="molecule type" value="Genomic_DNA"/>
</dbReference>
<reference evidence="3" key="1">
    <citation type="submission" date="2012-04" db="EMBL/GenBank/DDBJ databases">
        <authorList>
            <person name="Neal K.L."/>
            <person name="Sampson S.D."/>
            <person name="Anderson K.L."/>
            <person name="Bach S.R."/>
            <person name="Beaudoin T.D."/>
            <person name="Boyd A.S."/>
            <person name="Fields A.J."/>
            <person name="Ford L.R."/>
            <person name="Hargrove R.N."/>
            <person name="Hays S.R."/>
            <person name="Hughes R.D."/>
            <person name="Jackson S."/>
            <person name="Kassardjian M.J."/>
            <person name="King T.N."/>
            <person name="McCray S.A."/>
            <person name="Morgan G.B."/>
            <person name="Noble E.M."/>
            <person name="Ok K.L."/>
            <person name="Richters M."/>
            <person name="Romero W.F."/>
            <person name="Schorr A.R."/>
            <person name="Simon J.L."/>
            <person name="Simpson N.L."/>
            <person name="Thomas K.A."/>
            <person name="Treadaway A.J."/>
            <person name="Widener A.E."/>
            <person name="Scott A.R."/>
            <person name="Thompson J.S."/>
            <person name="Weninger M.P."/>
            <person name="Miller B.N."/>
            <person name="Harmson J.S."/>
            <person name="Wiedemeier A.M.D."/>
            <person name="Gissendanner C.R."/>
            <person name="Findley A.F."/>
            <person name="Bradley K.W."/>
            <person name="Khaja R."/>
            <person name="Lewis M.F."/>
            <person name="Barker L.P."/>
            <person name="Asai D.J."/>
            <person name="Bowman C.A."/>
            <person name="Russell D.A."/>
            <person name="Pope W.H."/>
            <person name="Jacobs-Sera D."/>
            <person name="Hendrix R.W."/>
            <person name="Hatfull G.F."/>
        </authorList>
    </citation>
    <scope>NUCLEOTIDE SEQUENCE [LARGE SCALE GENOMIC DNA]</scope>
</reference>
<evidence type="ECO:0000313" key="2">
    <source>
        <dbReference type="EMBL" id="AFL46675.1"/>
    </source>
</evidence>
<feature type="compositionally biased region" description="Basic and acidic residues" evidence="1">
    <location>
        <begin position="19"/>
        <end position="30"/>
    </location>
</feature>
<name>I3WUK4_9CAUD</name>
<dbReference type="RefSeq" id="YP_010062973.1">
    <property type="nucleotide sequence ID" value="NC_054800.1"/>
</dbReference>
<proteinExistence type="predicted"/>
<dbReference type="KEGG" id="vg:64946773"/>
<protein>
    <submittedName>
        <fullName evidence="2">Uncharacterized protein</fullName>
    </submittedName>
</protein>
<keyword evidence="3" id="KW-1185">Reference proteome</keyword>
<accession>I3WUK4</accession>